<dbReference type="InterPro" id="IPR017208">
    <property type="entry name" value="UCP037442_abhydr"/>
</dbReference>
<dbReference type="Pfam" id="PF12146">
    <property type="entry name" value="Hydrolase_4"/>
    <property type="match status" value="1"/>
</dbReference>
<dbReference type="PIRSF" id="PIRSF037442">
    <property type="entry name" value="UCP037442_abhydr"/>
    <property type="match status" value="1"/>
</dbReference>
<protein>
    <recommendedName>
        <fullName evidence="1">Serine aminopeptidase S33 domain-containing protein</fullName>
    </recommendedName>
</protein>
<dbReference type="Gene3D" id="3.40.50.1820">
    <property type="entry name" value="alpha/beta hydrolase"/>
    <property type="match status" value="1"/>
</dbReference>
<proteinExistence type="predicted"/>
<dbReference type="InterPro" id="IPR029058">
    <property type="entry name" value="AB_hydrolase_fold"/>
</dbReference>
<dbReference type="ESTHER" id="burma-a5j5w8">
    <property type="family name" value="UCP037442"/>
</dbReference>
<dbReference type="Proteomes" id="UP000000605">
    <property type="component" value="Chromosome 1"/>
</dbReference>
<dbReference type="KEGG" id="bps:BPSL1337"/>
<evidence type="ECO:0000313" key="2">
    <source>
        <dbReference type="EMBL" id="CAH35335.1"/>
    </source>
</evidence>
<keyword evidence="3" id="KW-1185">Reference proteome</keyword>
<evidence type="ECO:0000259" key="1">
    <source>
        <dbReference type="Pfam" id="PF12146"/>
    </source>
</evidence>
<feature type="domain" description="Serine aminopeptidase S33" evidence="1">
    <location>
        <begin position="61"/>
        <end position="140"/>
    </location>
</feature>
<sequence>MHNSRSIARMSMHERPPITAETTWFAARDGRLLTGTFYAPGAPSASNGRSVLVSGALGVPRGFYERYARFLASDGFTVLTYDYRGIGDSRKPPAEADGASLRDWGEADLPGALDHLAARAPSHRLLAVAHSVGGQLFGLAHNNGRAAALLSICCPSGYWRLWPWPHRLWLAPLWFCVVPALGGVLSHLPVRRAGLGFAADLPAGVMREWARWCRHADYLVDDEGHPLREHFRGYRGRILAYTVSDDWMAPPAAVQALHRFYSTAQVEHREIAPDRRRHAIGHFGYFRDDNRALWPLGAAWLREQ</sequence>
<dbReference type="InterPro" id="IPR022742">
    <property type="entry name" value="Hydrolase_4"/>
</dbReference>
<dbReference type="eggNOG" id="COG4757">
    <property type="taxonomic scope" value="Bacteria"/>
</dbReference>
<dbReference type="STRING" id="272560.BPSL1337"/>
<dbReference type="AlphaFoldDB" id="Q63VA4"/>
<organism evidence="2 3">
    <name type="scientific">Burkholderia pseudomallei (strain K96243)</name>
    <dbReference type="NCBI Taxonomy" id="272560"/>
    <lineage>
        <taxon>Bacteria</taxon>
        <taxon>Pseudomonadati</taxon>
        <taxon>Pseudomonadota</taxon>
        <taxon>Betaproteobacteria</taxon>
        <taxon>Burkholderiales</taxon>
        <taxon>Burkholderiaceae</taxon>
        <taxon>Burkholderia</taxon>
        <taxon>pseudomallei group</taxon>
    </lineage>
</organism>
<name>Q63VA4_BURPS</name>
<evidence type="ECO:0000313" key="3">
    <source>
        <dbReference type="Proteomes" id="UP000000605"/>
    </source>
</evidence>
<accession>Q63VA4</accession>
<dbReference type="EMBL" id="BX571965">
    <property type="protein sequence ID" value="CAH35335.1"/>
    <property type="molecule type" value="Genomic_DNA"/>
</dbReference>
<reference evidence="2 3" key="1">
    <citation type="journal article" date="2004" name="Proc. Natl. Acad. Sci. U.S.A.">
        <title>Genomic plasticity of the causative agent of melioidosis, Burkholderia pseudomallei.</title>
        <authorList>
            <person name="Holden M.T.G."/>
            <person name="Titball R.W."/>
            <person name="Peacock S.J."/>
            <person name="Cerdeno-Tarraga A.M."/>
            <person name="Atkins T."/>
            <person name="Crossman L.C."/>
            <person name="Pitt T."/>
            <person name="Churcher C."/>
            <person name="Mungall K."/>
            <person name="Bentley S.D."/>
            <person name="Sebaihia M."/>
            <person name="Thomson N.R."/>
            <person name="Bason N."/>
            <person name="Beacham I.R."/>
            <person name="Brooks K."/>
            <person name="Brown K.A."/>
            <person name="Brown N.F."/>
            <person name="Challis G.L."/>
            <person name="Cherevach I."/>
            <person name="Chillingworth T."/>
            <person name="Cronin A."/>
            <person name="Crosset B."/>
            <person name="Davis P."/>
            <person name="DeShazer D."/>
            <person name="Feltwell T."/>
            <person name="Fraser A."/>
            <person name="Hance Z."/>
            <person name="Hauser H."/>
            <person name="Holroyd S."/>
            <person name="Jagels K."/>
            <person name="Keith K.E."/>
            <person name="Maddison M."/>
            <person name="Moule S."/>
            <person name="Price C."/>
            <person name="Quail M.A."/>
            <person name="Rabbinowitsch E."/>
            <person name="Rutherford K."/>
            <person name="Sanders M."/>
            <person name="Simmonds M."/>
            <person name="Songsivilai S."/>
            <person name="Stevens K."/>
            <person name="Tumapa S."/>
            <person name="Vesaratchavest M."/>
            <person name="Whitehead S."/>
            <person name="Yeats C."/>
            <person name="Barrell B.G."/>
            <person name="Oyston P.C.F."/>
            <person name="Parkhill J."/>
        </authorList>
    </citation>
    <scope>NUCLEOTIDE SEQUENCE [LARGE SCALE GENOMIC DNA]</scope>
    <source>
        <strain evidence="2 3">K96243</strain>
    </source>
</reference>
<dbReference type="PATRIC" id="fig|272560.6.peg.1500"/>
<dbReference type="SUPFAM" id="SSF53474">
    <property type="entry name" value="alpha/beta-Hydrolases"/>
    <property type="match status" value="1"/>
</dbReference>
<gene>
    <name evidence="2" type="ordered locus">BPSL1337</name>
</gene>